<dbReference type="CDD" id="cd02144">
    <property type="entry name" value="iodotyrosine_dehalogenase"/>
    <property type="match status" value="1"/>
</dbReference>
<accession>A0A5C8PDY4</accession>
<keyword evidence="6" id="KW-1185">Reference proteome</keyword>
<evidence type="ECO:0000313" key="6">
    <source>
        <dbReference type="Proteomes" id="UP000321638"/>
    </source>
</evidence>
<dbReference type="PANTHER" id="PTHR23026">
    <property type="entry name" value="NADPH NITROREDUCTASE"/>
    <property type="match status" value="1"/>
</dbReference>
<dbReference type="Pfam" id="PF00881">
    <property type="entry name" value="Nitroreductase"/>
    <property type="match status" value="1"/>
</dbReference>
<dbReference type="SUPFAM" id="SSF55469">
    <property type="entry name" value="FMN-dependent nitroreductase-like"/>
    <property type="match status" value="1"/>
</dbReference>
<organism evidence="5 6">
    <name type="scientific">Vineibacter terrae</name>
    <dbReference type="NCBI Taxonomy" id="2586908"/>
    <lineage>
        <taxon>Bacteria</taxon>
        <taxon>Pseudomonadati</taxon>
        <taxon>Pseudomonadota</taxon>
        <taxon>Alphaproteobacteria</taxon>
        <taxon>Hyphomicrobiales</taxon>
        <taxon>Vineibacter</taxon>
    </lineage>
</organism>
<reference evidence="5 6" key="1">
    <citation type="submission" date="2019-06" db="EMBL/GenBank/DDBJ databases">
        <title>New taxonomy in bacterial strain CC-CFT640, isolated from vineyard.</title>
        <authorList>
            <person name="Lin S.-Y."/>
            <person name="Tsai C.-F."/>
            <person name="Young C.-C."/>
        </authorList>
    </citation>
    <scope>NUCLEOTIDE SEQUENCE [LARGE SCALE GENOMIC DNA]</scope>
    <source>
        <strain evidence="5 6">CC-CFT640</strain>
    </source>
</reference>
<evidence type="ECO:0000256" key="2">
    <source>
        <dbReference type="ARBA" id="ARBA00022643"/>
    </source>
</evidence>
<protein>
    <submittedName>
        <fullName evidence="5">Nitroreductase family protein</fullName>
    </submittedName>
</protein>
<dbReference type="InterPro" id="IPR050627">
    <property type="entry name" value="Nitroreductase/BluB"/>
</dbReference>
<evidence type="ECO:0000313" key="5">
    <source>
        <dbReference type="EMBL" id="TXL71971.1"/>
    </source>
</evidence>
<keyword evidence="3" id="KW-0560">Oxidoreductase</keyword>
<dbReference type="Gene3D" id="3.40.109.10">
    <property type="entry name" value="NADH Oxidase"/>
    <property type="match status" value="1"/>
</dbReference>
<dbReference type="EMBL" id="VDUZ01000037">
    <property type="protein sequence ID" value="TXL71971.1"/>
    <property type="molecule type" value="Genomic_DNA"/>
</dbReference>
<keyword evidence="1" id="KW-0285">Flavoprotein</keyword>
<name>A0A5C8PDY4_9HYPH</name>
<dbReference type="InterPro" id="IPR029479">
    <property type="entry name" value="Nitroreductase"/>
</dbReference>
<keyword evidence="2" id="KW-0288">FMN</keyword>
<dbReference type="AlphaFoldDB" id="A0A5C8PDY4"/>
<dbReference type="InterPro" id="IPR000415">
    <property type="entry name" value="Nitroreductase-like"/>
</dbReference>
<dbReference type="RefSeq" id="WP_147850189.1">
    <property type="nucleotide sequence ID" value="NZ_VDUZ01000037.1"/>
</dbReference>
<dbReference type="Proteomes" id="UP000321638">
    <property type="component" value="Unassembled WGS sequence"/>
</dbReference>
<dbReference type="PANTHER" id="PTHR23026:SF90">
    <property type="entry name" value="IODOTYROSINE DEIODINASE 1"/>
    <property type="match status" value="1"/>
</dbReference>
<evidence type="ECO:0000256" key="3">
    <source>
        <dbReference type="ARBA" id="ARBA00023002"/>
    </source>
</evidence>
<feature type="domain" description="Nitroreductase" evidence="4">
    <location>
        <begin position="33"/>
        <end position="200"/>
    </location>
</feature>
<evidence type="ECO:0000259" key="4">
    <source>
        <dbReference type="Pfam" id="PF00881"/>
    </source>
</evidence>
<dbReference type="GO" id="GO:0016491">
    <property type="term" value="F:oxidoreductase activity"/>
    <property type="evidence" value="ECO:0007669"/>
    <property type="project" value="UniProtKB-KW"/>
</dbReference>
<evidence type="ECO:0000256" key="1">
    <source>
        <dbReference type="ARBA" id="ARBA00022630"/>
    </source>
</evidence>
<dbReference type="OrthoDB" id="9802510at2"/>
<proteinExistence type="predicted"/>
<gene>
    <name evidence="5" type="ORF">FHP25_27430</name>
</gene>
<sequence length="224" mass="25099">MKRDFPHVPLSFHEHPPAEMCRRARSFADDLIRRRTVRDFADRPVPRDIIEAAIDAARHAPSGANHQPWHFVAVADLEIKRRIRAAAETEEKAFYAGRAAPEWLEALKPLGTDWEKPFLQVAPWLIVIFAEQWGRWPDGRRRKNYYVPESTGIAAGFLLACLHHAGLATLTHTPNPMGFLGETLGRPKNEKAIMIVVAGYPAADAVVPTHALQKKPLPAVATFL</sequence>
<comment type="caution">
    <text evidence="5">The sequence shown here is derived from an EMBL/GenBank/DDBJ whole genome shotgun (WGS) entry which is preliminary data.</text>
</comment>